<dbReference type="CDD" id="cd06170">
    <property type="entry name" value="LuxR_C_like"/>
    <property type="match status" value="1"/>
</dbReference>
<organism evidence="6 7">
    <name type="scientific">Nocardioides taihuensis</name>
    <dbReference type="NCBI Taxonomy" id="1835606"/>
    <lineage>
        <taxon>Bacteria</taxon>
        <taxon>Bacillati</taxon>
        <taxon>Actinomycetota</taxon>
        <taxon>Actinomycetes</taxon>
        <taxon>Propionibacteriales</taxon>
        <taxon>Nocardioidaceae</taxon>
        <taxon>Nocardioides</taxon>
    </lineage>
</organism>
<dbReference type="InterPro" id="IPR001789">
    <property type="entry name" value="Sig_transdc_resp-reg_receiver"/>
</dbReference>
<dbReference type="SUPFAM" id="SSF46894">
    <property type="entry name" value="C-terminal effector domain of the bipartite response regulators"/>
    <property type="match status" value="1"/>
</dbReference>
<keyword evidence="7" id="KW-1185">Reference proteome</keyword>
<protein>
    <submittedName>
        <fullName evidence="6">Response regulator</fullName>
    </submittedName>
</protein>
<name>A0ABW0BDP8_9ACTN</name>
<dbReference type="Gene3D" id="3.40.50.2300">
    <property type="match status" value="1"/>
</dbReference>
<dbReference type="PROSITE" id="PS50110">
    <property type="entry name" value="RESPONSE_REGULATORY"/>
    <property type="match status" value="1"/>
</dbReference>
<dbReference type="PROSITE" id="PS50043">
    <property type="entry name" value="HTH_LUXR_2"/>
    <property type="match status" value="1"/>
</dbReference>
<evidence type="ECO:0000256" key="3">
    <source>
        <dbReference type="PROSITE-ProRule" id="PRU00169"/>
    </source>
</evidence>
<dbReference type="PROSITE" id="PS00622">
    <property type="entry name" value="HTH_LUXR_1"/>
    <property type="match status" value="1"/>
</dbReference>
<dbReference type="SMART" id="SM00448">
    <property type="entry name" value="REC"/>
    <property type="match status" value="1"/>
</dbReference>
<dbReference type="EMBL" id="JBHSKD010000002">
    <property type="protein sequence ID" value="MFC5175390.1"/>
    <property type="molecule type" value="Genomic_DNA"/>
</dbReference>
<evidence type="ECO:0000259" key="5">
    <source>
        <dbReference type="PROSITE" id="PS50110"/>
    </source>
</evidence>
<feature type="domain" description="Response regulatory" evidence="5">
    <location>
        <begin position="4"/>
        <end position="120"/>
    </location>
</feature>
<dbReference type="SUPFAM" id="SSF52172">
    <property type="entry name" value="CheY-like"/>
    <property type="match status" value="1"/>
</dbReference>
<keyword evidence="2" id="KW-0238">DNA-binding</keyword>
<dbReference type="Pfam" id="PF00072">
    <property type="entry name" value="Response_reg"/>
    <property type="match status" value="1"/>
</dbReference>
<keyword evidence="1 3" id="KW-0597">Phosphoprotein</keyword>
<feature type="domain" description="HTH luxR-type" evidence="4">
    <location>
        <begin position="146"/>
        <end position="211"/>
    </location>
</feature>
<dbReference type="InterPro" id="IPR058245">
    <property type="entry name" value="NreC/VraR/RcsB-like_REC"/>
</dbReference>
<evidence type="ECO:0000256" key="2">
    <source>
        <dbReference type="ARBA" id="ARBA00023125"/>
    </source>
</evidence>
<dbReference type="Proteomes" id="UP001596087">
    <property type="component" value="Unassembled WGS sequence"/>
</dbReference>
<gene>
    <name evidence="6" type="ORF">ACFPGP_01820</name>
</gene>
<evidence type="ECO:0000313" key="7">
    <source>
        <dbReference type="Proteomes" id="UP001596087"/>
    </source>
</evidence>
<evidence type="ECO:0000313" key="6">
    <source>
        <dbReference type="EMBL" id="MFC5175390.1"/>
    </source>
</evidence>
<feature type="modified residue" description="4-aspartylphosphate" evidence="3">
    <location>
        <position position="55"/>
    </location>
</feature>
<dbReference type="InterPro" id="IPR016032">
    <property type="entry name" value="Sig_transdc_resp-reg_C-effctor"/>
</dbReference>
<dbReference type="CDD" id="cd17535">
    <property type="entry name" value="REC_NarL-like"/>
    <property type="match status" value="1"/>
</dbReference>
<accession>A0ABW0BDP8</accession>
<dbReference type="InterPro" id="IPR000792">
    <property type="entry name" value="Tscrpt_reg_LuxR_C"/>
</dbReference>
<dbReference type="RefSeq" id="WP_378586078.1">
    <property type="nucleotide sequence ID" value="NZ_JBHSKD010000002.1"/>
</dbReference>
<dbReference type="Pfam" id="PF00196">
    <property type="entry name" value="GerE"/>
    <property type="match status" value="1"/>
</dbReference>
<dbReference type="InterPro" id="IPR039420">
    <property type="entry name" value="WalR-like"/>
</dbReference>
<dbReference type="PANTHER" id="PTHR43214">
    <property type="entry name" value="TWO-COMPONENT RESPONSE REGULATOR"/>
    <property type="match status" value="1"/>
</dbReference>
<evidence type="ECO:0000256" key="1">
    <source>
        <dbReference type="ARBA" id="ARBA00022553"/>
    </source>
</evidence>
<sequence>MSIRVVVADDHPMYRFGVEAVLAQADGIEVVASVADGDELIGVVAELRPDVVVSDLSMPGTDGVTAAGAMLAAQPDLAVLALTMHDDDEHVHAALRAGARGYLVKGADADSIVRAVRAVAAGDAVYGGDVARRLTAGLVAAGPPQAPVPLPDLTPRERQVLDLLAAGCRNREIGQRLGMSEKTVRNHVSHLLLKFGVEDRTGIALRARDAGLGGAPLD</sequence>
<comment type="caution">
    <text evidence="6">The sequence shown here is derived from an EMBL/GenBank/DDBJ whole genome shotgun (WGS) entry which is preliminary data.</text>
</comment>
<proteinExistence type="predicted"/>
<dbReference type="PRINTS" id="PR00038">
    <property type="entry name" value="HTHLUXR"/>
</dbReference>
<dbReference type="InterPro" id="IPR011006">
    <property type="entry name" value="CheY-like_superfamily"/>
</dbReference>
<evidence type="ECO:0000259" key="4">
    <source>
        <dbReference type="PROSITE" id="PS50043"/>
    </source>
</evidence>
<dbReference type="SMART" id="SM00421">
    <property type="entry name" value="HTH_LUXR"/>
    <property type="match status" value="1"/>
</dbReference>
<reference evidence="7" key="1">
    <citation type="journal article" date="2019" name="Int. J. Syst. Evol. Microbiol.">
        <title>The Global Catalogue of Microorganisms (GCM) 10K type strain sequencing project: providing services to taxonomists for standard genome sequencing and annotation.</title>
        <authorList>
            <consortium name="The Broad Institute Genomics Platform"/>
            <consortium name="The Broad Institute Genome Sequencing Center for Infectious Disease"/>
            <person name="Wu L."/>
            <person name="Ma J."/>
        </authorList>
    </citation>
    <scope>NUCLEOTIDE SEQUENCE [LARGE SCALE GENOMIC DNA]</scope>
    <source>
        <strain evidence="7">DFY41</strain>
    </source>
</reference>